<name>A0ABS3Q289_9GAMM</name>
<evidence type="ECO:0000313" key="2">
    <source>
        <dbReference type="EMBL" id="MBO1926064.1"/>
    </source>
</evidence>
<organism evidence="2 3">
    <name type="scientific">Thiomicrorhabdus marina</name>
    <dbReference type="NCBI Taxonomy" id="2818442"/>
    <lineage>
        <taxon>Bacteria</taxon>
        <taxon>Pseudomonadati</taxon>
        <taxon>Pseudomonadota</taxon>
        <taxon>Gammaproteobacteria</taxon>
        <taxon>Thiotrichales</taxon>
        <taxon>Piscirickettsiaceae</taxon>
        <taxon>Thiomicrorhabdus</taxon>
    </lineage>
</organism>
<comment type="caution">
    <text evidence="2">The sequence shown here is derived from an EMBL/GenBank/DDBJ whole genome shotgun (WGS) entry which is preliminary data.</text>
</comment>
<proteinExistence type="predicted"/>
<dbReference type="InterPro" id="IPR028116">
    <property type="entry name" value="Cis-CaaD-like"/>
</dbReference>
<dbReference type="EMBL" id="JAGETV010000001">
    <property type="protein sequence ID" value="MBO1926064.1"/>
    <property type="molecule type" value="Genomic_DNA"/>
</dbReference>
<dbReference type="Proteomes" id="UP000664835">
    <property type="component" value="Unassembled WGS sequence"/>
</dbReference>
<dbReference type="InterPro" id="IPR014347">
    <property type="entry name" value="Tautomerase/MIF_sf"/>
</dbReference>
<dbReference type="Pfam" id="PF14832">
    <property type="entry name" value="Tautomerase_3"/>
    <property type="match status" value="1"/>
</dbReference>
<gene>
    <name evidence="2" type="ORF">J3998_00620</name>
</gene>
<accession>A0ABS3Q289</accession>
<keyword evidence="3" id="KW-1185">Reference proteome</keyword>
<evidence type="ECO:0000313" key="3">
    <source>
        <dbReference type="Proteomes" id="UP000664835"/>
    </source>
</evidence>
<feature type="domain" description="Tautomerase cis-CaaD-like" evidence="1">
    <location>
        <begin position="1"/>
        <end position="104"/>
    </location>
</feature>
<evidence type="ECO:0000259" key="1">
    <source>
        <dbReference type="Pfam" id="PF14832"/>
    </source>
</evidence>
<dbReference type="PANTHER" id="PTHR35530">
    <property type="entry name" value="TAUTOMERASE-RELATED"/>
    <property type="match status" value="1"/>
</dbReference>
<protein>
    <submittedName>
        <fullName evidence="2">Tautomerase family protein</fullName>
    </submittedName>
</protein>
<dbReference type="Gene3D" id="3.30.429.10">
    <property type="entry name" value="Macrophage Migration Inhibitory Factor"/>
    <property type="match status" value="2"/>
</dbReference>
<dbReference type="PANTHER" id="PTHR35530:SF2">
    <property type="entry name" value="BSL4019 PROTEIN"/>
    <property type="match status" value="1"/>
</dbReference>
<dbReference type="SUPFAM" id="SSF55331">
    <property type="entry name" value="Tautomerase/MIF"/>
    <property type="match status" value="1"/>
</dbReference>
<reference evidence="2 3" key="1">
    <citation type="submission" date="2021-03" db="EMBL/GenBank/DDBJ databases">
        <title>Thiomicrorhabdus sp.nov.,novel sulfur-oxidizing bacteria isolated from coastal sediment.</title>
        <authorList>
            <person name="Liu X."/>
        </authorList>
    </citation>
    <scope>NUCLEOTIDE SEQUENCE [LARGE SCALE GENOMIC DNA]</scope>
    <source>
        <strain evidence="2 3">6S2-11</strain>
    </source>
</reference>
<dbReference type="RefSeq" id="WP_208146296.1">
    <property type="nucleotide sequence ID" value="NZ_JAGETV010000001.1"/>
</dbReference>
<sequence>MPLITVNLPENAFSAEQKQDFAKRATDTLLSLEGMQNNHLAENLSWVQFQTFKQEDFYLAGHPVDKPHYRIEVRVFQGTMTAAIKEKLTAQLTDLVLNTEATDHNLLNAARVWIMIEEVPDGNWGGAGKIYRIKDLMQMMQHEKKSNI</sequence>